<evidence type="ECO:0000256" key="11">
    <source>
        <dbReference type="ARBA" id="ARBA00022759"/>
    </source>
</evidence>
<name>A0ABU8MMJ7_9PSEU</name>
<dbReference type="GO" id="GO:0004523">
    <property type="term" value="F:RNA-DNA hybrid ribonuclease activity"/>
    <property type="evidence" value="ECO:0007669"/>
    <property type="project" value="UniProtKB-EC"/>
</dbReference>
<evidence type="ECO:0000256" key="14">
    <source>
        <dbReference type="HAMAP-Rule" id="MF_00052"/>
    </source>
</evidence>
<keyword evidence="9 14" id="KW-0540">Nuclease</keyword>
<keyword evidence="10 14" id="KW-0479">Metal-binding</keyword>
<dbReference type="NCBIfam" id="NF000595">
    <property type="entry name" value="PRK00015.1-3"/>
    <property type="match status" value="1"/>
</dbReference>
<comment type="function">
    <text evidence="3 14 16">Endonuclease that specifically degrades the RNA of RNA-DNA hybrids.</text>
</comment>
<feature type="domain" description="RNase H type-2" evidence="17">
    <location>
        <begin position="37"/>
        <end position="228"/>
    </location>
</feature>
<dbReference type="Gene3D" id="3.30.420.10">
    <property type="entry name" value="Ribonuclease H-like superfamily/Ribonuclease H"/>
    <property type="match status" value="1"/>
</dbReference>
<reference evidence="18 19" key="1">
    <citation type="submission" date="2024-03" db="EMBL/GenBank/DDBJ databases">
        <title>Actinomycetospora sp. OC33-EN08, a novel actinomycete isolated from wild orchid (Aerides multiflora).</title>
        <authorList>
            <person name="Suriyachadkun C."/>
        </authorList>
    </citation>
    <scope>NUCLEOTIDE SEQUENCE [LARGE SCALE GENOMIC DNA]</scope>
    <source>
        <strain evidence="18 19">OC33-EN08</strain>
    </source>
</reference>
<evidence type="ECO:0000256" key="13">
    <source>
        <dbReference type="ARBA" id="ARBA00023211"/>
    </source>
</evidence>
<dbReference type="NCBIfam" id="NF000598">
    <property type="entry name" value="PRK00015.2-2"/>
    <property type="match status" value="1"/>
</dbReference>
<evidence type="ECO:0000256" key="2">
    <source>
        <dbReference type="ARBA" id="ARBA00001946"/>
    </source>
</evidence>
<keyword evidence="12 14" id="KW-0378">Hydrolase</keyword>
<keyword evidence="19" id="KW-1185">Reference proteome</keyword>
<evidence type="ECO:0000256" key="10">
    <source>
        <dbReference type="ARBA" id="ARBA00022723"/>
    </source>
</evidence>
<dbReference type="InterPro" id="IPR022898">
    <property type="entry name" value="RNase_HII"/>
</dbReference>
<keyword evidence="11 14" id="KW-0255">Endonuclease</keyword>
<evidence type="ECO:0000256" key="7">
    <source>
        <dbReference type="ARBA" id="ARBA00019179"/>
    </source>
</evidence>
<keyword evidence="8 14" id="KW-0963">Cytoplasm</keyword>
<feature type="binding site" evidence="14 15">
    <location>
        <position position="137"/>
    </location>
    <ligand>
        <name>a divalent metal cation</name>
        <dbReference type="ChEBI" id="CHEBI:60240"/>
    </ligand>
</feature>
<proteinExistence type="inferred from homology"/>
<evidence type="ECO:0000313" key="18">
    <source>
        <dbReference type="EMBL" id="MEJ2868533.1"/>
    </source>
</evidence>
<organism evidence="18 19">
    <name type="scientific">Actinomycetospora aurantiaca</name>
    <dbReference type="NCBI Taxonomy" id="3129233"/>
    <lineage>
        <taxon>Bacteria</taxon>
        <taxon>Bacillati</taxon>
        <taxon>Actinomycetota</taxon>
        <taxon>Actinomycetes</taxon>
        <taxon>Pseudonocardiales</taxon>
        <taxon>Pseudonocardiaceae</taxon>
        <taxon>Actinomycetospora</taxon>
    </lineage>
</organism>
<evidence type="ECO:0000256" key="6">
    <source>
        <dbReference type="ARBA" id="ARBA00012180"/>
    </source>
</evidence>
<comment type="caution">
    <text evidence="18">The sequence shown here is derived from an EMBL/GenBank/DDBJ whole genome shotgun (WGS) entry which is preliminary data.</text>
</comment>
<dbReference type="SUPFAM" id="SSF53098">
    <property type="entry name" value="Ribonuclease H-like"/>
    <property type="match status" value="1"/>
</dbReference>
<accession>A0ABU8MMJ7</accession>
<feature type="binding site" evidence="14 15">
    <location>
        <position position="44"/>
    </location>
    <ligand>
        <name>a divalent metal cation</name>
        <dbReference type="ChEBI" id="CHEBI:60240"/>
    </ligand>
</feature>
<comment type="cofactor">
    <cofactor evidence="14 15">
        <name>Mn(2+)</name>
        <dbReference type="ChEBI" id="CHEBI:29035"/>
    </cofactor>
    <cofactor evidence="14 15">
        <name>Mg(2+)</name>
        <dbReference type="ChEBI" id="CHEBI:18420"/>
    </cofactor>
    <text evidence="14 15">Manganese or magnesium. Binds 1 divalent metal ion per monomer in the absence of substrate. May bind a second metal ion after substrate binding.</text>
</comment>
<feature type="binding site" evidence="14 15">
    <location>
        <position position="43"/>
    </location>
    <ligand>
        <name>a divalent metal cation</name>
        <dbReference type="ChEBI" id="CHEBI:60240"/>
    </ligand>
</feature>
<evidence type="ECO:0000256" key="1">
    <source>
        <dbReference type="ARBA" id="ARBA00000077"/>
    </source>
</evidence>
<comment type="catalytic activity">
    <reaction evidence="1 14 15 16">
        <text>Endonucleolytic cleavage to 5'-phosphomonoester.</text>
        <dbReference type="EC" id="3.1.26.4"/>
    </reaction>
</comment>
<protein>
    <recommendedName>
        <fullName evidence="7 14">Ribonuclease HII</fullName>
        <shortName evidence="14">RNase HII</shortName>
        <ecNumber evidence="6 14">3.1.26.4</ecNumber>
    </recommendedName>
</protein>
<comment type="similarity">
    <text evidence="5 14 16">Belongs to the RNase HII family.</text>
</comment>
<dbReference type="InterPro" id="IPR012337">
    <property type="entry name" value="RNaseH-like_sf"/>
</dbReference>
<comment type="cofactor">
    <cofactor evidence="2">
        <name>Mg(2+)</name>
        <dbReference type="ChEBI" id="CHEBI:18420"/>
    </cofactor>
</comment>
<evidence type="ECO:0000259" key="17">
    <source>
        <dbReference type="PROSITE" id="PS51975"/>
    </source>
</evidence>
<evidence type="ECO:0000256" key="9">
    <source>
        <dbReference type="ARBA" id="ARBA00022722"/>
    </source>
</evidence>
<dbReference type="HAMAP" id="MF_00052_B">
    <property type="entry name" value="RNase_HII_B"/>
    <property type="match status" value="1"/>
</dbReference>
<dbReference type="PROSITE" id="PS51975">
    <property type="entry name" value="RNASE_H_2"/>
    <property type="match status" value="1"/>
</dbReference>
<dbReference type="Proteomes" id="UP001385809">
    <property type="component" value="Unassembled WGS sequence"/>
</dbReference>
<gene>
    <name evidence="14" type="primary">rnhB</name>
    <name evidence="18" type="ORF">WCD74_12230</name>
</gene>
<dbReference type="EC" id="3.1.26.4" evidence="6 14"/>
<dbReference type="EMBL" id="JBBEGN010000005">
    <property type="protein sequence ID" value="MEJ2868533.1"/>
    <property type="molecule type" value="Genomic_DNA"/>
</dbReference>
<dbReference type="CDD" id="cd07182">
    <property type="entry name" value="RNase_HII_bacteria_HII_like"/>
    <property type="match status" value="1"/>
</dbReference>
<dbReference type="Pfam" id="PF01351">
    <property type="entry name" value="RNase_HII"/>
    <property type="match status" value="1"/>
</dbReference>
<evidence type="ECO:0000256" key="5">
    <source>
        <dbReference type="ARBA" id="ARBA00007383"/>
    </source>
</evidence>
<sequence length="257" mass="27353">MRKPLPPRTGIQPPRAIVRRSSEAWALQSALERHGLGPVVGVDEAGRGACAGPLAVAACILRPNDAKRFEGLTDSKLLPAAERERLAAVIRRRAVDFHVVLVDPVEVDRRGVHAANIDGMRRAVAHLDVRPGYVLTDGFPVTGFGIPSLAVPKGDLAAACVAAASILAKTTRDHLMAELHERRPEYGFDLHKGYCTPTHTAALAEHGPSPDHRYSFVNVAGAARLVGVPDGRLTVASTVGQNEVLEEHPEAEGGEAP</sequence>
<dbReference type="InterPro" id="IPR001352">
    <property type="entry name" value="RNase_HII/HIII"/>
</dbReference>
<dbReference type="InterPro" id="IPR036397">
    <property type="entry name" value="RNaseH_sf"/>
</dbReference>
<comment type="subcellular location">
    <subcellularLocation>
        <location evidence="4 14">Cytoplasm</location>
    </subcellularLocation>
</comment>
<evidence type="ECO:0000256" key="8">
    <source>
        <dbReference type="ARBA" id="ARBA00022490"/>
    </source>
</evidence>
<dbReference type="PANTHER" id="PTHR10954">
    <property type="entry name" value="RIBONUCLEASE H2 SUBUNIT A"/>
    <property type="match status" value="1"/>
</dbReference>
<dbReference type="RefSeq" id="WP_337695120.1">
    <property type="nucleotide sequence ID" value="NZ_JBBEGN010000005.1"/>
</dbReference>
<evidence type="ECO:0000256" key="15">
    <source>
        <dbReference type="PROSITE-ProRule" id="PRU01319"/>
    </source>
</evidence>
<evidence type="ECO:0000256" key="4">
    <source>
        <dbReference type="ARBA" id="ARBA00004496"/>
    </source>
</evidence>
<evidence type="ECO:0000313" key="19">
    <source>
        <dbReference type="Proteomes" id="UP001385809"/>
    </source>
</evidence>
<evidence type="ECO:0000256" key="12">
    <source>
        <dbReference type="ARBA" id="ARBA00022801"/>
    </source>
</evidence>
<evidence type="ECO:0000256" key="3">
    <source>
        <dbReference type="ARBA" id="ARBA00004065"/>
    </source>
</evidence>
<dbReference type="InterPro" id="IPR024567">
    <property type="entry name" value="RNase_HII/HIII_dom"/>
</dbReference>
<evidence type="ECO:0000256" key="16">
    <source>
        <dbReference type="RuleBase" id="RU003515"/>
    </source>
</evidence>
<dbReference type="PANTHER" id="PTHR10954:SF18">
    <property type="entry name" value="RIBONUCLEASE HII"/>
    <property type="match status" value="1"/>
</dbReference>
<keyword evidence="13 14" id="KW-0464">Manganese</keyword>